<dbReference type="InterPro" id="IPR028098">
    <property type="entry name" value="Glyco_trans_4-like_N"/>
</dbReference>
<keyword evidence="4" id="KW-1185">Reference proteome</keyword>
<dbReference type="CDD" id="cd03801">
    <property type="entry name" value="GT4_PimA-like"/>
    <property type="match status" value="1"/>
</dbReference>
<dbReference type="Proteomes" id="UP000292580">
    <property type="component" value="Unassembled WGS sequence"/>
</dbReference>
<accession>A0A483CUQ3</accession>
<evidence type="ECO:0008006" key="5">
    <source>
        <dbReference type="Google" id="ProtNLM"/>
    </source>
</evidence>
<comment type="caution">
    <text evidence="3">The sequence shown here is derived from an EMBL/GenBank/DDBJ whole genome shotgun (WGS) entry which is preliminary data.</text>
</comment>
<proteinExistence type="predicted"/>
<organism evidence="3 4">
    <name type="scientific">Methanofollis fontis</name>
    <dbReference type="NCBI Taxonomy" id="2052832"/>
    <lineage>
        <taxon>Archaea</taxon>
        <taxon>Methanobacteriati</taxon>
        <taxon>Methanobacteriota</taxon>
        <taxon>Stenosarchaea group</taxon>
        <taxon>Methanomicrobia</taxon>
        <taxon>Methanomicrobiales</taxon>
        <taxon>Methanomicrobiaceae</taxon>
        <taxon>Methanofollis</taxon>
    </lineage>
</organism>
<dbReference type="Pfam" id="PF00534">
    <property type="entry name" value="Glycos_transf_1"/>
    <property type="match status" value="1"/>
</dbReference>
<dbReference type="InterPro" id="IPR050194">
    <property type="entry name" value="Glycosyltransferase_grp1"/>
</dbReference>
<dbReference type="EMBL" id="PGCL01000001">
    <property type="protein sequence ID" value="TAJ45177.1"/>
    <property type="molecule type" value="Genomic_DNA"/>
</dbReference>
<dbReference type="AlphaFoldDB" id="A0A483CUQ3"/>
<gene>
    <name evidence="3" type="ORF">CUJ86_00015</name>
</gene>
<evidence type="ECO:0000259" key="2">
    <source>
        <dbReference type="Pfam" id="PF13439"/>
    </source>
</evidence>
<dbReference type="PANTHER" id="PTHR45947:SF3">
    <property type="entry name" value="SULFOQUINOVOSYL TRANSFERASE SQD2"/>
    <property type="match status" value="1"/>
</dbReference>
<name>A0A483CUQ3_9EURY</name>
<dbReference type="PANTHER" id="PTHR45947">
    <property type="entry name" value="SULFOQUINOVOSYL TRANSFERASE SQD2"/>
    <property type="match status" value="1"/>
</dbReference>
<reference evidence="3 4" key="1">
    <citation type="submission" date="2017-11" db="EMBL/GenBank/DDBJ databases">
        <title>Isolation and Characterization of Methanofollis Species from Methane Seep Offshore SW Taiwan.</title>
        <authorList>
            <person name="Teng N.-H."/>
            <person name="Lai M.-C."/>
            <person name="Chen S.-C."/>
        </authorList>
    </citation>
    <scope>NUCLEOTIDE SEQUENCE [LARGE SCALE GENOMIC DNA]</scope>
    <source>
        <strain evidence="3 4">FWC-SCC2</strain>
    </source>
</reference>
<dbReference type="Gene3D" id="3.40.50.2000">
    <property type="entry name" value="Glycogen Phosphorylase B"/>
    <property type="match status" value="2"/>
</dbReference>
<sequence>MRILQFAPYYLPYLGGQERYIHNLTMHLIKRGHEVDIITSDYPKCEKGDNAAVQVHRCSCICRPLRNPISPEFLTLGKKIGDYDIVHTHNEHSSAAIAAAHYRKYYASPLFLTCHGRLIFGTPYMNLIEKVYSRTLGKKILGICDTIVVNGVDDRNYILSINPHFQEKIVVLHNAIDPEYFSSFSDSFDRCTDDDTLTILFVGRLIRRKGIEWLIKSMKILKKERRAGKIKCILVGEGEDELYFRKLAGDYGLKDDVIFLGAVHEEELISLYKNSDIFVLPSLSEVCPTVVLEAMYFGLPVITTDIPGIRDHFNGVSLLVPPQNEVSLADAILCLADNCELRDDLAIKGMSRVKSQYTWDRVAANYEQIYAAKLDYT</sequence>
<dbReference type="Pfam" id="PF13439">
    <property type="entry name" value="Glyco_transf_4"/>
    <property type="match status" value="1"/>
</dbReference>
<dbReference type="OrthoDB" id="132546at2157"/>
<feature type="domain" description="Glycosyltransferase subfamily 4-like N-terminal" evidence="2">
    <location>
        <begin position="15"/>
        <end position="179"/>
    </location>
</feature>
<dbReference type="RefSeq" id="WP_130645517.1">
    <property type="nucleotide sequence ID" value="NZ_PGCL01000001.1"/>
</dbReference>
<evidence type="ECO:0000259" key="1">
    <source>
        <dbReference type="Pfam" id="PF00534"/>
    </source>
</evidence>
<dbReference type="GO" id="GO:0016757">
    <property type="term" value="F:glycosyltransferase activity"/>
    <property type="evidence" value="ECO:0007669"/>
    <property type="project" value="InterPro"/>
</dbReference>
<feature type="domain" description="Glycosyl transferase family 1" evidence="1">
    <location>
        <begin position="193"/>
        <end position="348"/>
    </location>
</feature>
<protein>
    <recommendedName>
        <fullName evidence="5">Glycosyltransferase family 1 protein</fullName>
    </recommendedName>
</protein>
<evidence type="ECO:0000313" key="4">
    <source>
        <dbReference type="Proteomes" id="UP000292580"/>
    </source>
</evidence>
<dbReference type="SUPFAM" id="SSF53756">
    <property type="entry name" value="UDP-Glycosyltransferase/glycogen phosphorylase"/>
    <property type="match status" value="1"/>
</dbReference>
<evidence type="ECO:0000313" key="3">
    <source>
        <dbReference type="EMBL" id="TAJ45177.1"/>
    </source>
</evidence>
<dbReference type="InterPro" id="IPR001296">
    <property type="entry name" value="Glyco_trans_1"/>
</dbReference>